<feature type="transmembrane region" description="Helical" evidence="5">
    <location>
        <begin position="241"/>
        <end position="271"/>
    </location>
</feature>
<evidence type="ECO:0000256" key="3">
    <source>
        <dbReference type="ARBA" id="ARBA00022833"/>
    </source>
</evidence>
<dbReference type="Gene3D" id="3.30.40.10">
    <property type="entry name" value="Zinc/RING finger domain, C3HC4 (zinc finger)"/>
    <property type="match status" value="1"/>
</dbReference>
<dbReference type="GO" id="GO:0016020">
    <property type="term" value="C:membrane"/>
    <property type="evidence" value="ECO:0007669"/>
    <property type="project" value="TreeGrafter"/>
</dbReference>
<keyword evidence="8" id="KW-1185">Reference proteome</keyword>
<dbReference type="SMART" id="SM00744">
    <property type="entry name" value="RINGv"/>
    <property type="match status" value="1"/>
</dbReference>
<evidence type="ECO:0000256" key="5">
    <source>
        <dbReference type="SAM" id="Phobius"/>
    </source>
</evidence>
<keyword evidence="5" id="KW-0472">Membrane</keyword>
<organism evidence="7 8">
    <name type="scientific">Aegilops tauschii subsp. strangulata</name>
    <name type="common">Goatgrass</name>
    <dbReference type="NCBI Taxonomy" id="200361"/>
    <lineage>
        <taxon>Eukaryota</taxon>
        <taxon>Viridiplantae</taxon>
        <taxon>Streptophyta</taxon>
        <taxon>Embryophyta</taxon>
        <taxon>Tracheophyta</taxon>
        <taxon>Spermatophyta</taxon>
        <taxon>Magnoliopsida</taxon>
        <taxon>Liliopsida</taxon>
        <taxon>Poales</taxon>
        <taxon>Poaceae</taxon>
        <taxon>BOP clade</taxon>
        <taxon>Pooideae</taxon>
        <taxon>Triticodae</taxon>
        <taxon>Triticeae</taxon>
        <taxon>Triticinae</taxon>
        <taxon>Aegilops</taxon>
    </lineage>
</organism>
<reference evidence="7" key="4">
    <citation type="submission" date="2019-03" db="UniProtKB">
        <authorList>
            <consortium name="EnsemblPlants"/>
        </authorList>
    </citation>
    <scope>IDENTIFICATION</scope>
</reference>
<reference evidence="7" key="3">
    <citation type="journal article" date="2017" name="Nature">
        <title>Genome sequence of the progenitor of the wheat D genome Aegilops tauschii.</title>
        <authorList>
            <person name="Luo M.C."/>
            <person name="Gu Y.Q."/>
            <person name="Puiu D."/>
            <person name="Wang H."/>
            <person name="Twardziok S.O."/>
            <person name="Deal K.R."/>
            <person name="Huo N."/>
            <person name="Zhu T."/>
            <person name="Wang L."/>
            <person name="Wang Y."/>
            <person name="McGuire P.E."/>
            <person name="Liu S."/>
            <person name="Long H."/>
            <person name="Ramasamy R.K."/>
            <person name="Rodriguez J.C."/>
            <person name="Van S.L."/>
            <person name="Yuan L."/>
            <person name="Wang Z."/>
            <person name="Xia Z."/>
            <person name="Xiao L."/>
            <person name="Anderson O.D."/>
            <person name="Ouyang S."/>
            <person name="Liang Y."/>
            <person name="Zimin A.V."/>
            <person name="Pertea G."/>
            <person name="Qi P."/>
            <person name="Bennetzen J.L."/>
            <person name="Dai X."/>
            <person name="Dawson M.W."/>
            <person name="Muller H.G."/>
            <person name="Kugler K."/>
            <person name="Rivarola-Duarte L."/>
            <person name="Spannagl M."/>
            <person name="Mayer K.F.X."/>
            <person name="Lu F.H."/>
            <person name="Bevan M.W."/>
            <person name="Leroy P."/>
            <person name="Li P."/>
            <person name="You F.M."/>
            <person name="Sun Q."/>
            <person name="Liu Z."/>
            <person name="Lyons E."/>
            <person name="Wicker T."/>
            <person name="Salzberg S.L."/>
            <person name="Devos K.M."/>
            <person name="Dvorak J."/>
        </authorList>
    </citation>
    <scope>NUCLEOTIDE SEQUENCE [LARGE SCALE GENOMIC DNA]</scope>
    <source>
        <strain evidence="7">cv. AL8/78</strain>
    </source>
</reference>
<dbReference type="PANTHER" id="PTHR23012">
    <property type="entry name" value="RING/FYVE/PHD ZINC FINGER DOMAIN-CONTAINING"/>
    <property type="match status" value="1"/>
</dbReference>
<dbReference type="InterPro" id="IPR013083">
    <property type="entry name" value="Znf_RING/FYVE/PHD"/>
</dbReference>
<dbReference type="GO" id="GO:0008270">
    <property type="term" value="F:zinc ion binding"/>
    <property type="evidence" value="ECO:0007669"/>
    <property type="project" value="UniProtKB-KW"/>
</dbReference>
<reference evidence="8" key="2">
    <citation type="journal article" date="2017" name="Nat. Plants">
        <title>The Aegilops tauschii genome reveals multiple impacts of transposons.</title>
        <authorList>
            <person name="Zhao G."/>
            <person name="Zou C."/>
            <person name="Li K."/>
            <person name="Wang K."/>
            <person name="Li T."/>
            <person name="Gao L."/>
            <person name="Zhang X."/>
            <person name="Wang H."/>
            <person name="Yang Z."/>
            <person name="Liu X."/>
            <person name="Jiang W."/>
            <person name="Mao L."/>
            <person name="Kong X."/>
            <person name="Jiao Y."/>
            <person name="Jia J."/>
        </authorList>
    </citation>
    <scope>NUCLEOTIDE SEQUENCE [LARGE SCALE GENOMIC DNA]</scope>
    <source>
        <strain evidence="8">cv. AL8/78</strain>
    </source>
</reference>
<feature type="compositionally biased region" description="Polar residues" evidence="4">
    <location>
        <begin position="293"/>
        <end position="311"/>
    </location>
</feature>
<dbReference type="STRING" id="200361.A0A453FBZ8"/>
<feature type="region of interest" description="Disordered" evidence="4">
    <location>
        <begin position="282"/>
        <end position="311"/>
    </location>
</feature>
<feature type="transmembrane region" description="Helical" evidence="5">
    <location>
        <begin position="213"/>
        <end position="235"/>
    </location>
</feature>
<dbReference type="GO" id="GO:0016567">
    <property type="term" value="P:protein ubiquitination"/>
    <property type="evidence" value="ECO:0007669"/>
    <property type="project" value="TreeGrafter"/>
</dbReference>
<evidence type="ECO:0000313" key="7">
    <source>
        <dbReference type="EnsemblPlants" id="AET3Gv20637300.12"/>
    </source>
</evidence>
<dbReference type="AlphaFoldDB" id="A0A453FBZ8"/>
<name>A0A453FBZ8_AEGTS</name>
<dbReference type="EnsemblPlants" id="AET3Gv20637300.12">
    <property type="protein sequence ID" value="AET3Gv20637300.12"/>
    <property type="gene ID" value="AET3Gv20637300"/>
</dbReference>
<evidence type="ECO:0000256" key="2">
    <source>
        <dbReference type="ARBA" id="ARBA00022771"/>
    </source>
</evidence>
<evidence type="ECO:0000256" key="1">
    <source>
        <dbReference type="ARBA" id="ARBA00022723"/>
    </source>
</evidence>
<feature type="domain" description="RING-CH-type" evidence="6">
    <location>
        <begin position="52"/>
        <end position="149"/>
    </location>
</feature>
<dbReference type="InterPro" id="IPR033275">
    <property type="entry name" value="MARCH-like"/>
</dbReference>
<keyword evidence="5" id="KW-1133">Transmembrane helix</keyword>
<dbReference type="Pfam" id="PF12428">
    <property type="entry name" value="DUF3675"/>
    <property type="match status" value="1"/>
</dbReference>
<dbReference type="PANTHER" id="PTHR23012:SF163">
    <property type="entry name" value="PROTEIN BINDING PROTEIN"/>
    <property type="match status" value="1"/>
</dbReference>
<dbReference type="Gramene" id="AET3Gv20637300.12">
    <property type="protein sequence ID" value="AET3Gv20637300.12"/>
    <property type="gene ID" value="AET3Gv20637300"/>
</dbReference>
<evidence type="ECO:0000259" key="6">
    <source>
        <dbReference type="SMART" id="SM00744"/>
    </source>
</evidence>
<dbReference type="InterPro" id="IPR022143">
    <property type="entry name" value="DUF3675"/>
</dbReference>
<evidence type="ECO:0000256" key="4">
    <source>
        <dbReference type="SAM" id="MobiDB-lite"/>
    </source>
</evidence>
<dbReference type="InterPro" id="IPR011016">
    <property type="entry name" value="Znf_RING-CH"/>
</dbReference>
<keyword evidence="3" id="KW-0862">Zinc</keyword>
<keyword evidence="5" id="KW-0812">Transmembrane</keyword>
<keyword evidence="1" id="KW-0479">Metal-binding</keyword>
<evidence type="ECO:0000313" key="8">
    <source>
        <dbReference type="Proteomes" id="UP000015105"/>
    </source>
</evidence>
<reference evidence="7" key="5">
    <citation type="journal article" date="2021" name="G3 (Bethesda)">
        <title>Aegilops tauschii genome assembly Aet v5.0 features greater sequence contiguity and improved annotation.</title>
        <authorList>
            <person name="Wang L."/>
            <person name="Zhu T."/>
            <person name="Rodriguez J.C."/>
            <person name="Deal K.R."/>
            <person name="Dubcovsky J."/>
            <person name="McGuire P.E."/>
            <person name="Lux T."/>
            <person name="Spannagl M."/>
            <person name="Mayer K.F.X."/>
            <person name="Baldrich P."/>
            <person name="Meyers B.C."/>
            <person name="Huo N."/>
            <person name="Gu Y.Q."/>
            <person name="Zhou H."/>
            <person name="Devos K.M."/>
            <person name="Bennetzen J.L."/>
            <person name="Unver T."/>
            <person name="Budak H."/>
            <person name="Gulick P.J."/>
            <person name="Galiba G."/>
            <person name="Kalapos B."/>
            <person name="Nelson D.R."/>
            <person name="Li P."/>
            <person name="You F.M."/>
            <person name="Luo M.C."/>
            <person name="Dvorak J."/>
        </authorList>
    </citation>
    <scope>NUCLEOTIDE SEQUENCE [LARGE SCALE GENOMIC DNA]</scope>
    <source>
        <strain evidence="7">cv. AL8/78</strain>
    </source>
</reference>
<keyword evidence="2" id="KW-0863">Zinc-finger</keyword>
<proteinExistence type="predicted"/>
<protein>
    <recommendedName>
        <fullName evidence="6">RING-CH-type domain-containing protein</fullName>
    </recommendedName>
</protein>
<accession>A0A453FBZ8</accession>
<sequence>MADHFVLITGRMITEATLQGAIFDAPSAKDACDHHDPSIFEDGRTKTGVVVECRICQEEGDQAYMETPCSCKGSLKNRIGFFEVLSLCRLNRVFYVDSTALLFFPADAHLFLPMEVLFELVRCCLQYAHHICIQRWCNEKGDTICEICLQQFTPNYSAPLKLFRIGRNQISFRRAGETPANLNAGENVSQIGDHAAGTSSFDSQFCNPKGVTYCRVIAIALMALLVLRDAISLVLGGPEVYSMALITLLMFRTAGVVIPIYIILISVVTLLHQYSQHQDVHGATPVTEPVGTEDSQSLPPTPPQQHVISIQ</sequence>
<dbReference type="Proteomes" id="UP000015105">
    <property type="component" value="Chromosome 3D"/>
</dbReference>
<dbReference type="GO" id="GO:0004842">
    <property type="term" value="F:ubiquitin-protein transferase activity"/>
    <property type="evidence" value="ECO:0007669"/>
    <property type="project" value="TreeGrafter"/>
</dbReference>
<reference evidence="8" key="1">
    <citation type="journal article" date="2014" name="Science">
        <title>Ancient hybridizations among the ancestral genomes of bread wheat.</title>
        <authorList>
            <consortium name="International Wheat Genome Sequencing Consortium,"/>
            <person name="Marcussen T."/>
            <person name="Sandve S.R."/>
            <person name="Heier L."/>
            <person name="Spannagl M."/>
            <person name="Pfeifer M."/>
            <person name="Jakobsen K.S."/>
            <person name="Wulff B.B."/>
            <person name="Steuernagel B."/>
            <person name="Mayer K.F."/>
            <person name="Olsen O.A."/>
        </authorList>
    </citation>
    <scope>NUCLEOTIDE SEQUENCE [LARGE SCALE GENOMIC DNA]</scope>
    <source>
        <strain evidence="8">cv. AL8/78</strain>
    </source>
</reference>